<evidence type="ECO:0000259" key="4">
    <source>
        <dbReference type="Pfam" id="PF00326"/>
    </source>
</evidence>
<dbReference type="InterPro" id="IPR001375">
    <property type="entry name" value="Peptidase_S9_cat"/>
</dbReference>
<dbReference type="SUPFAM" id="SSF82171">
    <property type="entry name" value="DPP6 N-terminal domain-like"/>
    <property type="match status" value="1"/>
</dbReference>
<feature type="domain" description="Peptidase S9 prolyl oligopeptidase catalytic" evidence="4">
    <location>
        <begin position="483"/>
        <end position="682"/>
    </location>
</feature>
<dbReference type="InterPro" id="IPR029058">
    <property type="entry name" value="AB_hydrolase_fold"/>
</dbReference>
<dbReference type="RefSeq" id="WP_048922732.1">
    <property type="nucleotide sequence ID" value="NZ_CP010777.1"/>
</dbReference>
<organism evidence="5 6">
    <name type="scientific">Rufibacter radiotolerans</name>
    <dbReference type="NCBI Taxonomy" id="1379910"/>
    <lineage>
        <taxon>Bacteria</taxon>
        <taxon>Pseudomonadati</taxon>
        <taxon>Bacteroidota</taxon>
        <taxon>Cytophagia</taxon>
        <taxon>Cytophagales</taxon>
        <taxon>Hymenobacteraceae</taxon>
        <taxon>Rufibacter</taxon>
    </lineage>
</organism>
<dbReference type="KEGG" id="ruf:TH63_10250"/>
<dbReference type="AlphaFoldDB" id="A0A0H4VUW1"/>
<dbReference type="EMBL" id="CP010777">
    <property type="protein sequence ID" value="AKQ47614.1"/>
    <property type="molecule type" value="Genomic_DNA"/>
</dbReference>
<dbReference type="InterPro" id="IPR011042">
    <property type="entry name" value="6-blade_b-propeller_TolB-like"/>
</dbReference>
<dbReference type="PATRIC" id="fig|1379910.4.peg.2226"/>
<keyword evidence="2" id="KW-0645">Protease</keyword>
<reference evidence="5 6" key="1">
    <citation type="submission" date="2015-01" db="EMBL/GenBank/DDBJ databases">
        <title>Rufibacter sp./DG31D/ whole genome sequencing.</title>
        <authorList>
            <person name="Kim M.K."/>
            <person name="Srinivasan S."/>
            <person name="Lee J.-J."/>
        </authorList>
    </citation>
    <scope>NUCLEOTIDE SEQUENCE [LARGE SCALE GENOMIC DNA]</scope>
    <source>
        <strain evidence="5 6">DG31D</strain>
    </source>
</reference>
<accession>A0A0H4VUW1</accession>
<dbReference type="SUPFAM" id="SSF53474">
    <property type="entry name" value="alpha/beta-Hydrolases"/>
    <property type="match status" value="1"/>
</dbReference>
<evidence type="ECO:0000313" key="5">
    <source>
        <dbReference type="EMBL" id="AKQ47614.1"/>
    </source>
</evidence>
<dbReference type="PANTHER" id="PTHR42776">
    <property type="entry name" value="SERINE PEPTIDASE S9 FAMILY MEMBER"/>
    <property type="match status" value="1"/>
</dbReference>
<dbReference type="InterPro" id="IPR011659">
    <property type="entry name" value="WD40"/>
</dbReference>
<proteinExistence type="predicted"/>
<feature type="chain" id="PRO_5005212253" evidence="3">
    <location>
        <begin position="19"/>
        <end position="693"/>
    </location>
</feature>
<dbReference type="GO" id="GO:0006508">
    <property type="term" value="P:proteolysis"/>
    <property type="evidence" value="ECO:0007669"/>
    <property type="project" value="InterPro"/>
</dbReference>
<evidence type="ECO:0000313" key="6">
    <source>
        <dbReference type="Proteomes" id="UP000036458"/>
    </source>
</evidence>
<keyword evidence="1" id="KW-0378">Hydrolase</keyword>
<gene>
    <name evidence="5" type="ORF">TH63_10250</name>
</gene>
<name>A0A0H4VUW1_9BACT</name>
<dbReference type="Gene3D" id="3.40.50.1820">
    <property type="entry name" value="alpha/beta hydrolase"/>
    <property type="match status" value="1"/>
</dbReference>
<dbReference type="Gene3D" id="2.120.10.30">
    <property type="entry name" value="TolB, C-terminal domain"/>
    <property type="match status" value="2"/>
</dbReference>
<protein>
    <submittedName>
        <fullName evidence="5">Peptidase S9 prolyl oligopeptidase</fullName>
    </submittedName>
</protein>
<evidence type="ECO:0000256" key="3">
    <source>
        <dbReference type="SAM" id="SignalP"/>
    </source>
</evidence>
<evidence type="ECO:0000256" key="2">
    <source>
        <dbReference type="ARBA" id="ARBA00022825"/>
    </source>
</evidence>
<keyword evidence="2" id="KW-0720">Serine protease</keyword>
<dbReference type="Pfam" id="PF07676">
    <property type="entry name" value="PD40"/>
    <property type="match status" value="4"/>
</dbReference>
<dbReference type="OrthoDB" id="9812921at2"/>
<feature type="signal peptide" evidence="3">
    <location>
        <begin position="1"/>
        <end position="18"/>
    </location>
</feature>
<keyword evidence="3" id="KW-0732">Signal</keyword>
<dbReference type="PANTHER" id="PTHR42776:SF27">
    <property type="entry name" value="DIPEPTIDYL PEPTIDASE FAMILY MEMBER 6"/>
    <property type="match status" value="1"/>
</dbReference>
<dbReference type="Pfam" id="PF00326">
    <property type="entry name" value="Peptidase_S9"/>
    <property type="match status" value="1"/>
</dbReference>
<keyword evidence="6" id="KW-1185">Reference proteome</keyword>
<sequence length="693" mass="77322">MKIWFCLLVVLSSIGNVAAQMGSSVSFEKVISLKQVGSPLISPDGKSIVYSVTSTDWASNNYDTELWLSHNGAAPQPLTRTAKGSSTSARITPDSKFVSFLADRGEKNQLYIIPVTGGEALQVSKDEDGVGSYEWSPDGKRLAYTKAEADSKVEKTTKDRFGAFFIEGEDFKRSHLWLLNFHYDSISLAGQLPCYAVKKDSLPSSSTPAVHLQDCVKLPMARKITSGDFTVTNFQWSPDGKTIAFNRQPNPLINSSLRSDIVTINVDTKEMKTLVSNPTGDFFTRWSPDGKAFVYSSSLNDSTTYYFKNNRLFIYDTQTAKSREISQAIDENKNVLDWNKNGIYLVALEKTRQMVFEVDPKTGKSKALNLGLDLVANVAFSKNTDLVAVSGRNHADLGEIYTGKLNRSLKKLTNTTEQIKGWNTPTNEVITWQSTDGASIDGVLLKPRNYDAAKKYPLLIVIHGGPTAIDLPDPTPSYVYPMLQWVEKGALVLRVNYRGSAGYGEKFRSLNVRNLGVGDMWDVMSGVEYLAKKNMIDTTKMGSMGWSQGGYISAFLTTNTNRFKAISVGAGISNWVTYYVNTDVTPFTRQYLQATPWSDMDIYLKTSPMTNINKASTPTLIQHGEFDKRVPLPNAYELYRGLQDRGVPSRLIIYKGFGHGINKPKERLAATWHNWQWFNHYVFGEKEPTLPIE</sequence>
<dbReference type="Proteomes" id="UP000036458">
    <property type="component" value="Chromosome"/>
</dbReference>
<evidence type="ECO:0000256" key="1">
    <source>
        <dbReference type="ARBA" id="ARBA00022801"/>
    </source>
</evidence>
<dbReference type="GO" id="GO:0004252">
    <property type="term" value="F:serine-type endopeptidase activity"/>
    <property type="evidence" value="ECO:0007669"/>
    <property type="project" value="TreeGrafter"/>
</dbReference>